<protein>
    <submittedName>
        <fullName evidence="1">Uncharacterized protein</fullName>
    </submittedName>
</protein>
<name>A0ABN9AFE5_9NEOB</name>
<reference evidence="1" key="1">
    <citation type="submission" date="2023-05" db="EMBL/GenBank/DDBJ databases">
        <authorList>
            <person name="Stuckert A."/>
        </authorList>
    </citation>
    <scope>NUCLEOTIDE SEQUENCE</scope>
</reference>
<accession>A0ABN9AFE5</accession>
<comment type="caution">
    <text evidence="1">The sequence shown here is derived from an EMBL/GenBank/DDBJ whole genome shotgun (WGS) entry which is preliminary data.</text>
</comment>
<sequence>MTLGRKGLTSAPFKGLTVCCVLFYVMFCVCFTTETCCEKYTASCFCWQEKNLYCLHTGLSPVSFAR</sequence>
<proteinExistence type="predicted"/>
<gene>
    <name evidence="1" type="ORF">SPARVUS_LOCUS547045</name>
</gene>
<dbReference type="Proteomes" id="UP001162483">
    <property type="component" value="Unassembled WGS sequence"/>
</dbReference>
<organism evidence="1 2">
    <name type="scientific">Staurois parvus</name>
    <dbReference type="NCBI Taxonomy" id="386267"/>
    <lineage>
        <taxon>Eukaryota</taxon>
        <taxon>Metazoa</taxon>
        <taxon>Chordata</taxon>
        <taxon>Craniata</taxon>
        <taxon>Vertebrata</taxon>
        <taxon>Euteleostomi</taxon>
        <taxon>Amphibia</taxon>
        <taxon>Batrachia</taxon>
        <taxon>Anura</taxon>
        <taxon>Neobatrachia</taxon>
        <taxon>Ranoidea</taxon>
        <taxon>Ranidae</taxon>
        <taxon>Staurois</taxon>
    </lineage>
</organism>
<dbReference type="EMBL" id="CATNWA010000185">
    <property type="protein sequence ID" value="CAI9534194.1"/>
    <property type="molecule type" value="Genomic_DNA"/>
</dbReference>
<keyword evidence="2" id="KW-1185">Reference proteome</keyword>
<evidence type="ECO:0000313" key="2">
    <source>
        <dbReference type="Proteomes" id="UP001162483"/>
    </source>
</evidence>
<evidence type="ECO:0000313" key="1">
    <source>
        <dbReference type="EMBL" id="CAI9534194.1"/>
    </source>
</evidence>